<keyword evidence="4" id="KW-0645">Protease</keyword>
<evidence type="ECO:0000313" key="10">
    <source>
        <dbReference type="EMBL" id="KAB8360606.1"/>
    </source>
</evidence>
<accession>A0A5N6KY77</accession>
<evidence type="ECO:0000256" key="4">
    <source>
        <dbReference type="ARBA" id="ARBA00022670"/>
    </source>
</evidence>
<dbReference type="Gene3D" id="3.90.70.10">
    <property type="entry name" value="Cysteine proteinases"/>
    <property type="match status" value="1"/>
</dbReference>
<proteinExistence type="inferred from homology"/>
<dbReference type="PANTHER" id="PTHR24006:SF888">
    <property type="entry name" value="UBIQUITIN CARBOXYL-TERMINAL HYDROLASE 30"/>
    <property type="match status" value="1"/>
</dbReference>
<dbReference type="GO" id="GO:0005634">
    <property type="term" value="C:nucleus"/>
    <property type="evidence" value="ECO:0007669"/>
    <property type="project" value="TreeGrafter"/>
</dbReference>
<name>A0A5N6KY77_9ROSI</name>
<keyword evidence="8" id="KW-0472">Membrane</keyword>
<dbReference type="AlphaFoldDB" id="A0A5N6KY77"/>
<dbReference type="PANTHER" id="PTHR24006">
    <property type="entry name" value="UBIQUITIN CARBOXYL-TERMINAL HYDROLASE"/>
    <property type="match status" value="1"/>
</dbReference>
<dbReference type="GO" id="GO:0006508">
    <property type="term" value="P:proteolysis"/>
    <property type="evidence" value="ECO:0007669"/>
    <property type="project" value="UniProtKB-KW"/>
</dbReference>
<keyword evidence="7" id="KW-0788">Thiol protease</keyword>
<dbReference type="CDD" id="cd02662">
    <property type="entry name" value="Peptidase_C19F"/>
    <property type="match status" value="1"/>
</dbReference>
<evidence type="ECO:0000256" key="1">
    <source>
        <dbReference type="ARBA" id="ARBA00000707"/>
    </source>
</evidence>
<evidence type="ECO:0000259" key="9">
    <source>
        <dbReference type="PROSITE" id="PS50235"/>
    </source>
</evidence>
<evidence type="ECO:0000256" key="8">
    <source>
        <dbReference type="SAM" id="Phobius"/>
    </source>
</evidence>
<dbReference type="EC" id="3.4.19.12" evidence="3"/>
<evidence type="ECO:0000256" key="6">
    <source>
        <dbReference type="ARBA" id="ARBA00022801"/>
    </source>
</evidence>
<dbReference type="PROSITE" id="PS00973">
    <property type="entry name" value="USP_2"/>
    <property type="match status" value="1"/>
</dbReference>
<dbReference type="SUPFAM" id="SSF54001">
    <property type="entry name" value="Cysteine proteinases"/>
    <property type="match status" value="1"/>
</dbReference>
<evidence type="ECO:0000256" key="7">
    <source>
        <dbReference type="ARBA" id="ARBA00022807"/>
    </source>
</evidence>
<keyword evidence="6" id="KW-0378">Hydrolase</keyword>
<reference evidence="10 11" key="1">
    <citation type="submission" date="2019-06" db="EMBL/GenBank/DDBJ databases">
        <title>A chromosomal-level reference genome of Carpinus fangiana (Coryloideae, Betulaceae).</title>
        <authorList>
            <person name="Yang X."/>
            <person name="Wang Z."/>
            <person name="Zhang L."/>
            <person name="Hao G."/>
            <person name="Liu J."/>
            <person name="Yang Y."/>
        </authorList>
    </citation>
    <scope>NUCLEOTIDE SEQUENCE [LARGE SCALE GENOMIC DNA]</scope>
    <source>
        <strain evidence="10">Cfa_2016G</strain>
        <tissue evidence="10">Leaf</tissue>
    </source>
</reference>
<keyword evidence="11" id="KW-1185">Reference proteome</keyword>
<dbReference type="InterPro" id="IPR050164">
    <property type="entry name" value="Peptidase_C19"/>
</dbReference>
<dbReference type="InterPro" id="IPR028889">
    <property type="entry name" value="USP"/>
</dbReference>
<gene>
    <name evidence="10" type="ORF">FH972_024344</name>
</gene>
<sequence>MSEHIHANLRFEGASSNAASLGTVLAGVVLFAFFLQRASHFTNFPLLSLPEYLWNGVVTLTPNWLVTRRPLSDGDESKSTAYAAKSQSLRSFFGLDRLASTRRTQTELDNGPKGLGNWDNSCFQNSVLQALSSLPSVASFVGVFDRLAPVGEEETTTQELAALMGRLNNSTSSQSYQWTPPKLKFMNSWQQQDAQEYYARISDDIEKDFVKALNLRTATPGLETLQLCPIDFSPTSLAQDISNPLEGLLAQRIGCTSCGYVEGISLVPFTSITLALPNMFTCDVAECLDGFTSLESIDGVECPRCTLIQARQHLLDAGDPGPTIAEGDLDSQDAAELDSIDNSNSLLETLDVALADEVFSDAALAACGIPKSTRTTSIKTRQVAVMRAPQCLTLHFNRSMFDETTGDLRKNYAAASYPKTLGLGQWCVGSAAAFLQDGTEKDEHWTTNPIQSMLPNYFKGMSTQQGPFYNLCAIVAHFGRHENGHYVCFRKMVSKDEKKKDVDAHLINAEKTSDGFQQTSSKDAATEPTWWRISDEKVSAITEFEVLGQEGAFMLFYEKVNNQEEPSSPLAGDLPIVLEAAGEADSEPVEILSPLPLAHAKVQ</sequence>
<dbReference type="OrthoDB" id="2020758at2759"/>
<evidence type="ECO:0000256" key="5">
    <source>
        <dbReference type="ARBA" id="ARBA00022786"/>
    </source>
</evidence>
<dbReference type="PROSITE" id="PS50235">
    <property type="entry name" value="USP_3"/>
    <property type="match status" value="1"/>
</dbReference>
<dbReference type="GO" id="GO:0016579">
    <property type="term" value="P:protein deubiquitination"/>
    <property type="evidence" value="ECO:0007669"/>
    <property type="project" value="InterPro"/>
</dbReference>
<dbReference type="InterPro" id="IPR038765">
    <property type="entry name" value="Papain-like_cys_pep_sf"/>
</dbReference>
<feature type="domain" description="USP" evidence="9">
    <location>
        <begin position="113"/>
        <end position="560"/>
    </location>
</feature>
<dbReference type="InterPro" id="IPR001394">
    <property type="entry name" value="Peptidase_C19_UCH"/>
</dbReference>
<feature type="transmembrane region" description="Helical" evidence="8">
    <location>
        <begin position="18"/>
        <end position="35"/>
    </location>
</feature>
<dbReference type="GO" id="GO:0005829">
    <property type="term" value="C:cytosol"/>
    <property type="evidence" value="ECO:0007669"/>
    <property type="project" value="TreeGrafter"/>
</dbReference>
<dbReference type="Pfam" id="PF00443">
    <property type="entry name" value="UCH"/>
    <property type="match status" value="1"/>
</dbReference>
<protein>
    <recommendedName>
        <fullName evidence="3">ubiquitinyl hydrolase 1</fullName>
        <ecNumber evidence="3">3.4.19.12</ecNumber>
    </recommendedName>
</protein>
<dbReference type="GO" id="GO:0004843">
    <property type="term" value="F:cysteine-type deubiquitinase activity"/>
    <property type="evidence" value="ECO:0007669"/>
    <property type="project" value="UniProtKB-EC"/>
</dbReference>
<evidence type="ECO:0000256" key="2">
    <source>
        <dbReference type="ARBA" id="ARBA00009085"/>
    </source>
</evidence>
<comment type="caution">
    <text evidence="10">The sequence shown here is derived from an EMBL/GenBank/DDBJ whole genome shotgun (WGS) entry which is preliminary data.</text>
</comment>
<dbReference type="EMBL" id="VIBQ01000017">
    <property type="protein sequence ID" value="KAB8360606.1"/>
    <property type="molecule type" value="Genomic_DNA"/>
</dbReference>
<evidence type="ECO:0000256" key="3">
    <source>
        <dbReference type="ARBA" id="ARBA00012759"/>
    </source>
</evidence>
<comment type="catalytic activity">
    <reaction evidence="1">
        <text>Thiol-dependent hydrolysis of ester, thioester, amide, peptide and isopeptide bonds formed by the C-terminal Gly of ubiquitin (a 76-residue protein attached to proteins as an intracellular targeting signal).</text>
        <dbReference type="EC" id="3.4.19.12"/>
    </reaction>
</comment>
<evidence type="ECO:0000313" key="11">
    <source>
        <dbReference type="Proteomes" id="UP000327013"/>
    </source>
</evidence>
<keyword evidence="8" id="KW-0812">Transmembrane</keyword>
<comment type="similarity">
    <text evidence="2">Belongs to the peptidase C19 family.</text>
</comment>
<dbReference type="Proteomes" id="UP000327013">
    <property type="component" value="Unassembled WGS sequence"/>
</dbReference>
<organism evidence="10 11">
    <name type="scientific">Carpinus fangiana</name>
    <dbReference type="NCBI Taxonomy" id="176857"/>
    <lineage>
        <taxon>Eukaryota</taxon>
        <taxon>Viridiplantae</taxon>
        <taxon>Streptophyta</taxon>
        <taxon>Embryophyta</taxon>
        <taxon>Tracheophyta</taxon>
        <taxon>Spermatophyta</taxon>
        <taxon>Magnoliopsida</taxon>
        <taxon>eudicotyledons</taxon>
        <taxon>Gunneridae</taxon>
        <taxon>Pentapetalae</taxon>
        <taxon>rosids</taxon>
        <taxon>fabids</taxon>
        <taxon>Fagales</taxon>
        <taxon>Betulaceae</taxon>
        <taxon>Carpinus</taxon>
    </lineage>
</organism>
<keyword evidence="8" id="KW-1133">Transmembrane helix</keyword>
<dbReference type="InterPro" id="IPR018200">
    <property type="entry name" value="USP_CS"/>
</dbReference>
<keyword evidence="5" id="KW-0833">Ubl conjugation pathway</keyword>